<dbReference type="InterPro" id="IPR003593">
    <property type="entry name" value="AAA+_ATPase"/>
</dbReference>
<dbReference type="GO" id="GO:0006950">
    <property type="term" value="P:response to stress"/>
    <property type="evidence" value="ECO:0007669"/>
    <property type="project" value="UniProtKB-ARBA"/>
</dbReference>
<dbReference type="InterPro" id="IPR027417">
    <property type="entry name" value="P-loop_NTPase"/>
</dbReference>
<reference evidence="8" key="1">
    <citation type="submission" date="2022-04" db="EMBL/GenBank/DDBJ databases">
        <title>Carnegiea gigantea Genome sequencing and assembly v2.</title>
        <authorList>
            <person name="Copetti D."/>
            <person name="Sanderson M.J."/>
            <person name="Burquez A."/>
            <person name="Wojciechowski M.F."/>
        </authorList>
    </citation>
    <scope>NUCLEOTIDE SEQUENCE</scope>
    <source>
        <strain evidence="8">SGP5-SGP5p</strain>
        <tissue evidence="8">Aerial part</tissue>
    </source>
</reference>
<keyword evidence="6" id="KW-0812">Transmembrane</keyword>
<evidence type="ECO:0000256" key="4">
    <source>
        <dbReference type="ARBA" id="ARBA00022842"/>
    </source>
</evidence>
<dbReference type="GO" id="GO:0005524">
    <property type="term" value="F:ATP binding"/>
    <property type="evidence" value="ECO:0007669"/>
    <property type="project" value="InterPro"/>
</dbReference>
<keyword evidence="3" id="KW-0378">Hydrolase</keyword>
<evidence type="ECO:0000256" key="6">
    <source>
        <dbReference type="SAM" id="Phobius"/>
    </source>
</evidence>
<comment type="catalytic activity">
    <reaction evidence="5">
        <text>ATP + H2O = ADP + phosphate + H(+)</text>
        <dbReference type="Rhea" id="RHEA:13065"/>
        <dbReference type="ChEBI" id="CHEBI:15377"/>
        <dbReference type="ChEBI" id="CHEBI:15378"/>
        <dbReference type="ChEBI" id="CHEBI:30616"/>
        <dbReference type="ChEBI" id="CHEBI:43474"/>
        <dbReference type="ChEBI" id="CHEBI:456216"/>
    </reaction>
</comment>
<organism evidence="8 9">
    <name type="scientific">Carnegiea gigantea</name>
    <dbReference type="NCBI Taxonomy" id="171969"/>
    <lineage>
        <taxon>Eukaryota</taxon>
        <taxon>Viridiplantae</taxon>
        <taxon>Streptophyta</taxon>
        <taxon>Embryophyta</taxon>
        <taxon>Tracheophyta</taxon>
        <taxon>Spermatophyta</taxon>
        <taxon>Magnoliopsida</taxon>
        <taxon>eudicotyledons</taxon>
        <taxon>Gunneridae</taxon>
        <taxon>Pentapetalae</taxon>
        <taxon>Caryophyllales</taxon>
        <taxon>Cactineae</taxon>
        <taxon>Cactaceae</taxon>
        <taxon>Cactoideae</taxon>
        <taxon>Echinocereeae</taxon>
        <taxon>Carnegiea</taxon>
    </lineage>
</organism>
<protein>
    <recommendedName>
        <fullName evidence="7">AAA+ ATPase domain-containing protein</fullName>
    </recommendedName>
</protein>
<comment type="cofactor">
    <cofactor evidence="1">
        <name>Mg(2+)</name>
        <dbReference type="ChEBI" id="CHEBI:18420"/>
    </cofactor>
</comment>
<dbReference type="PANTHER" id="PTHR23070">
    <property type="entry name" value="BCS1 AAA-TYPE ATPASE"/>
    <property type="match status" value="1"/>
</dbReference>
<evidence type="ECO:0000313" key="8">
    <source>
        <dbReference type="EMBL" id="KAJ8440616.1"/>
    </source>
</evidence>
<dbReference type="Gene3D" id="3.40.50.300">
    <property type="entry name" value="P-loop containing nucleotide triphosphate hydrolases"/>
    <property type="match status" value="1"/>
</dbReference>
<proteinExistence type="inferred from homology"/>
<dbReference type="OrthoDB" id="10251412at2759"/>
<evidence type="ECO:0000256" key="2">
    <source>
        <dbReference type="ARBA" id="ARBA00007448"/>
    </source>
</evidence>
<dbReference type="Pfam" id="PF25568">
    <property type="entry name" value="AAA_lid_At3g28540"/>
    <property type="match status" value="1"/>
</dbReference>
<dbReference type="AlphaFoldDB" id="A0A9Q1KD12"/>
<dbReference type="Proteomes" id="UP001153076">
    <property type="component" value="Unassembled WGS sequence"/>
</dbReference>
<evidence type="ECO:0000256" key="3">
    <source>
        <dbReference type="ARBA" id="ARBA00022801"/>
    </source>
</evidence>
<dbReference type="Pfam" id="PF00004">
    <property type="entry name" value="AAA"/>
    <property type="match status" value="1"/>
</dbReference>
<sequence>MAIDFRRVFCLLLLLGILLVVLWLFLRRKIRTAKLKRWWRLISDRFHDHQFLKVPEFNDNFQENQLFRRLSLYLNSLESIEDSDYTNLFSGAKSNDILLSLNPNQTVSDEFLGAYLSWTYQVVSSSGRSFVLRIRKRDKRRVLRPYLQHIHSVSDEIDQKIRQIRLYTNAAVVGDGGAGRWKSVPFTHPATIDTVAMDAELKNKIKADLDAFLKSKQYYHRLGRVWRRSYLLYGPSGTGKSSFVAAMAKSLSYDVYDLDLSKLSGDSDLKLLLLQTNPRSLILIEDFDRYVAGTSPAPVSLSGIMNFMDGVVNSCCDERVMVFTMTTKDDIDPAILRPGRVDVHIHFPLCDFNNFKNLASSYLGVREHKLFPQVQEIFQSGGATMSPAEISELMMANRNSPSRALKSVISALQTTSSTAKAELRSAAEAVEEAGTRRDGPHGVKEIRKLYGYLSIFYKSDGSVEISVTCLAAPDAMFNFFFFIHIMA</sequence>
<name>A0A9Q1KD12_9CARY</name>
<dbReference type="Pfam" id="PF14363">
    <property type="entry name" value="AAA_assoc"/>
    <property type="match status" value="1"/>
</dbReference>
<feature type="transmembrane region" description="Helical" evidence="6">
    <location>
        <begin position="6"/>
        <end position="26"/>
    </location>
</feature>
<evidence type="ECO:0000256" key="1">
    <source>
        <dbReference type="ARBA" id="ARBA00001946"/>
    </source>
</evidence>
<dbReference type="InterPro" id="IPR025753">
    <property type="entry name" value="AAA_N_dom"/>
</dbReference>
<comment type="caution">
    <text evidence="8">The sequence shown here is derived from an EMBL/GenBank/DDBJ whole genome shotgun (WGS) entry which is preliminary data.</text>
</comment>
<comment type="similarity">
    <text evidence="2">Belongs to the AAA ATPase family. BCS1 subfamily.</text>
</comment>
<dbReference type="InterPro" id="IPR058017">
    <property type="entry name" value="At3g28540-like_C"/>
</dbReference>
<keyword evidence="4" id="KW-0460">Magnesium</keyword>
<evidence type="ECO:0000313" key="9">
    <source>
        <dbReference type="Proteomes" id="UP001153076"/>
    </source>
</evidence>
<dbReference type="InterPro" id="IPR050747">
    <property type="entry name" value="Mitochondrial_chaperone_BCS1"/>
</dbReference>
<keyword evidence="9" id="KW-1185">Reference proteome</keyword>
<dbReference type="InterPro" id="IPR003959">
    <property type="entry name" value="ATPase_AAA_core"/>
</dbReference>
<gene>
    <name evidence="8" type="ORF">Cgig2_031033</name>
</gene>
<keyword evidence="6" id="KW-0472">Membrane</keyword>
<accession>A0A9Q1KD12</accession>
<dbReference type="SUPFAM" id="SSF52540">
    <property type="entry name" value="P-loop containing nucleoside triphosphate hydrolases"/>
    <property type="match status" value="1"/>
</dbReference>
<feature type="domain" description="AAA+ ATPase" evidence="7">
    <location>
        <begin position="226"/>
        <end position="351"/>
    </location>
</feature>
<dbReference type="SMART" id="SM00382">
    <property type="entry name" value="AAA"/>
    <property type="match status" value="1"/>
</dbReference>
<keyword evidence="6" id="KW-1133">Transmembrane helix</keyword>
<evidence type="ECO:0000256" key="5">
    <source>
        <dbReference type="ARBA" id="ARBA00049360"/>
    </source>
</evidence>
<dbReference type="GO" id="GO:0016887">
    <property type="term" value="F:ATP hydrolysis activity"/>
    <property type="evidence" value="ECO:0007669"/>
    <property type="project" value="InterPro"/>
</dbReference>
<evidence type="ECO:0000259" key="7">
    <source>
        <dbReference type="SMART" id="SM00382"/>
    </source>
</evidence>
<dbReference type="EMBL" id="JAKOGI010000186">
    <property type="protein sequence ID" value="KAJ8440616.1"/>
    <property type="molecule type" value="Genomic_DNA"/>
</dbReference>